<feature type="compositionally biased region" description="Low complexity" evidence="4">
    <location>
        <begin position="19"/>
        <end position="31"/>
    </location>
</feature>
<reference evidence="6 7" key="1">
    <citation type="submission" date="2014-04" db="EMBL/GenBank/DDBJ databases">
        <authorList>
            <consortium name="DOE Joint Genome Institute"/>
            <person name="Kuo A."/>
            <person name="Ruytinx J."/>
            <person name="Rineau F."/>
            <person name="Colpaert J."/>
            <person name="Kohler A."/>
            <person name="Nagy L.G."/>
            <person name="Floudas D."/>
            <person name="Copeland A."/>
            <person name="Barry K.W."/>
            <person name="Cichocki N."/>
            <person name="Veneault-Fourrey C."/>
            <person name="LaButti K."/>
            <person name="Lindquist E.A."/>
            <person name="Lipzen A."/>
            <person name="Lundell T."/>
            <person name="Morin E."/>
            <person name="Murat C."/>
            <person name="Sun H."/>
            <person name="Tunlid A."/>
            <person name="Henrissat B."/>
            <person name="Grigoriev I.V."/>
            <person name="Hibbett D.S."/>
            <person name="Martin F."/>
            <person name="Nordberg H.P."/>
            <person name="Cantor M.N."/>
            <person name="Hua S.X."/>
        </authorList>
    </citation>
    <scope>NUCLEOTIDE SEQUENCE [LARGE SCALE GENOMIC DNA]</scope>
    <source>
        <strain evidence="6 7">UH-Slu-Lm8-n1</strain>
    </source>
</reference>
<feature type="domain" description="Fork-head" evidence="5">
    <location>
        <begin position="77"/>
        <end position="170"/>
    </location>
</feature>
<dbReference type="InterPro" id="IPR030456">
    <property type="entry name" value="TF_fork_head_CS_2"/>
</dbReference>
<evidence type="ECO:0000256" key="4">
    <source>
        <dbReference type="SAM" id="MobiDB-lite"/>
    </source>
</evidence>
<dbReference type="InterPro" id="IPR001766">
    <property type="entry name" value="Fork_head_dom"/>
</dbReference>
<keyword evidence="2 3" id="KW-0539">Nucleus</keyword>
<comment type="subcellular location">
    <subcellularLocation>
        <location evidence="3">Nucleus</location>
    </subcellularLocation>
</comment>
<dbReference type="InterPro" id="IPR050211">
    <property type="entry name" value="FOX_domain-containing"/>
</dbReference>
<evidence type="ECO:0000256" key="2">
    <source>
        <dbReference type="ARBA" id="ARBA00023242"/>
    </source>
</evidence>
<feature type="DNA-binding region" description="Fork-head" evidence="3">
    <location>
        <begin position="77"/>
        <end position="170"/>
    </location>
</feature>
<organism evidence="6 7">
    <name type="scientific">Suillus luteus UH-Slu-Lm8-n1</name>
    <dbReference type="NCBI Taxonomy" id="930992"/>
    <lineage>
        <taxon>Eukaryota</taxon>
        <taxon>Fungi</taxon>
        <taxon>Dikarya</taxon>
        <taxon>Basidiomycota</taxon>
        <taxon>Agaricomycotina</taxon>
        <taxon>Agaricomycetes</taxon>
        <taxon>Agaricomycetidae</taxon>
        <taxon>Boletales</taxon>
        <taxon>Suillineae</taxon>
        <taxon>Suillaceae</taxon>
        <taxon>Suillus</taxon>
    </lineage>
</organism>
<proteinExistence type="predicted"/>
<dbReference type="AlphaFoldDB" id="A0A0D0BLK7"/>
<dbReference type="GO" id="GO:0005634">
    <property type="term" value="C:nucleus"/>
    <property type="evidence" value="ECO:0007669"/>
    <property type="project" value="UniProtKB-SubCell"/>
</dbReference>
<dbReference type="GO" id="GO:0000981">
    <property type="term" value="F:DNA-binding transcription factor activity, RNA polymerase II-specific"/>
    <property type="evidence" value="ECO:0007669"/>
    <property type="project" value="TreeGrafter"/>
</dbReference>
<dbReference type="SMART" id="SM00339">
    <property type="entry name" value="FH"/>
    <property type="match status" value="1"/>
</dbReference>
<dbReference type="Pfam" id="PF00250">
    <property type="entry name" value="Forkhead"/>
    <property type="match status" value="1"/>
</dbReference>
<evidence type="ECO:0000313" key="6">
    <source>
        <dbReference type="EMBL" id="KIK44173.1"/>
    </source>
</evidence>
<dbReference type="PANTHER" id="PTHR11829:SF343">
    <property type="entry name" value="FORK-HEAD DOMAIN-CONTAINING PROTEIN"/>
    <property type="match status" value="1"/>
</dbReference>
<dbReference type="HOGENOM" id="CLU_077699_5_0_1"/>
<feature type="region of interest" description="Disordered" evidence="4">
    <location>
        <begin position="1"/>
        <end position="33"/>
    </location>
</feature>
<gene>
    <name evidence="6" type="ORF">CY34DRAFT_80380</name>
</gene>
<dbReference type="CDD" id="cd00059">
    <property type="entry name" value="FH_FOX"/>
    <property type="match status" value="1"/>
</dbReference>
<dbReference type="InParanoid" id="A0A0D0BLK7"/>
<accession>A0A0D0BLK7</accession>
<dbReference type="PROSITE" id="PS50039">
    <property type="entry name" value="FORK_HEAD_3"/>
    <property type="match status" value="1"/>
</dbReference>
<dbReference type="GO" id="GO:0000978">
    <property type="term" value="F:RNA polymerase II cis-regulatory region sequence-specific DNA binding"/>
    <property type="evidence" value="ECO:0007669"/>
    <property type="project" value="TreeGrafter"/>
</dbReference>
<dbReference type="Gene3D" id="1.10.10.10">
    <property type="entry name" value="Winged helix-like DNA-binding domain superfamily/Winged helix DNA-binding domain"/>
    <property type="match status" value="1"/>
</dbReference>
<feature type="non-terminal residue" evidence="6">
    <location>
        <position position="185"/>
    </location>
</feature>
<name>A0A0D0BLK7_9AGAM</name>
<dbReference type="PROSITE" id="PS00658">
    <property type="entry name" value="FORK_HEAD_2"/>
    <property type="match status" value="1"/>
</dbReference>
<dbReference type="PRINTS" id="PR00053">
    <property type="entry name" value="FORKHEAD"/>
</dbReference>
<dbReference type="Proteomes" id="UP000054485">
    <property type="component" value="Unassembled WGS sequence"/>
</dbReference>
<feature type="region of interest" description="Disordered" evidence="4">
    <location>
        <begin position="155"/>
        <end position="185"/>
    </location>
</feature>
<dbReference type="PANTHER" id="PTHR11829">
    <property type="entry name" value="FORKHEAD BOX PROTEIN"/>
    <property type="match status" value="1"/>
</dbReference>
<reference evidence="7" key="2">
    <citation type="submission" date="2015-01" db="EMBL/GenBank/DDBJ databases">
        <title>Evolutionary Origins and Diversification of the Mycorrhizal Mutualists.</title>
        <authorList>
            <consortium name="DOE Joint Genome Institute"/>
            <consortium name="Mycorrhizal Genomics Consortium"/>
            <person name="Kohler A."/>
            <person name="Kuo A."/>
            <person name="Nagy L.G."/>
            <person name="Floudas D."/>
            <person name="Copeland A."/>
            <person name="Barry K.W."/>
            <person name="Cichocki N."/>
            <person name="Veneault-Fourrey C."/>
            <person name="LaButti K."/>
            <person name="Lindquist E.A."/>
            <person name="Lipzen A."/>
            <person name="Lundell T."/>
            <person name="Morin E."/>
            <person name="Murat C."/>
            <person name="Riley R."/>
            <person name="Ohm R."/>
            <person name="Sun H."/>
            <person name="Tunlid A."/>
            <person name="Henrissat B."/>
            <person name="Grigoriev I.V."/>
            <person name="Hibbett D.S."/>
            <person name="Martin F."/>
        </authorList>
    </citation>
    <scope>NUCLEOTIDE SEQUENCE [LARGE SCALE GENOMIC DNA]</scope>
    <source>
        <strain evidence="7">UH-Slu-Lm8-n1</strain>
    </source>
</reference>
<dbReference type="OrthoDB" id="5954824at2759"/>
<dbReference type="STRING" id="930992.A0A0D0BLK7"/>
<keyword evidence="1 3" id="KW-0238">DNA-binding</keyword>
<protein>
    <recommendedName>
        <fullName evidence="5">Fork-head domain-containing protein</fullName>
    </recommendedName>
</protein>
<dbReference type="InterPro" id="IPR036390">
    <property type="entry name" value="WH_DNA-bd_sf"/>
</dbReference>
<evidence type="ECO:0000259" key="5">
    <source>
        <dbReference type="PROSITE" id="PS50039"/>
    </source>
</evidence>
<evidence type="ECO:0000256" key="3">
    <source>
        <dbReference type="PROSITE-ProRule" id="PRU00089"/>
    </source>
</evidence>
<keyword evidence="7" id="KW-1185">Reference proteome</keyword>
<dbReference type="SUPFAM" id="SSF46785">
    <property type="entry name" value="Winged helix' DNA-binding domain"/>
    <property type="match status" value="1"/>
</dbReference>
<evidence type="ECO:0000313" key="7">
    <source>
        <dbReference type="Proteomes" id="UP000054485"/>
    </source>
</evidence>
<evidence type="ECO:0000256" key="1">
    <source>
        <dbReference type="ARBA" id="ARBA00023125"/>
    </source>
</evidence>
<dbReference type="InterPro" id="IPR036388">
    <property type="entry name" value="WH-like_DNA-bd_sf"/>
</dbReference>
<sequence length="185" mass="21033">MNHDLPLPAHSSQTHIEQSSVSPSSSHGSLSTFPATNERTRHLLFEDAGPYLRETLRIPPYKEVNLSALPDPPEGEKPNQPYPILIKLAIYGSPNKQLTLQEIYAALEDRFQWFKVRRNEKAWKNSIRHNLSLNKVFKNVPRAITEPGKGSYWQLDCSGGEGYKRPRKRRSKSARAALEQGDDDD</sequence>
<dbReference type="EMBL" id="KN835196">
    <property type="protein sequence ID" value="KIK44173.1"/>
    <property type="molecule type" value="Genomic_DNA"/>
</dbReference>